<name>A0A9W6JS17_9HYPH</name>
<dbReference type="InterPro" id="IPR036760">
    <property type="entry name" value="SspB-like_sf"/>
</dbReference>
<dbReference type="Proteomes" id="UP001143330">
    <property type="component" value="Unassembled WGS sequence"/>
</dbReference>
<dbReference type="RefSeq" id="WP_213362933.1">
    <property type="nucleotide sequence ID" value="NZ_BSFM01000001.1"/>
</dbReference>
<evidence type="ECO:0000256" key="1">
    <source>
        <dbReference type="SAM" id="MobiDB-lite"/>
    </source>
</evidence>
<dbReference type="SUPFAM" id="SSF101738">
    <property type="entry name" value="SspB-like"/>
    <property type="match status" value="1"/>
</dbReference>
<reference evidence="2" key="2">
    <citation type="submission" date="2023-01" db="EMBL/GenBank/DDBJ databases">
        <authorList>
            <person name="Sun Q."/>
            <person name="Evtushenko L."/>
        </authorList>
    </citation>
    <scope>NUCLEOTIDE SEQUENCE</scope>
    <source>
        <strain evidence="2">VKM B-2789</strain>
    </source>
</reference>
<dbReference type="InterPro" id="IPR007481">
    <property type="entry name" value="SspB"/>
</dbReference>
<protein>
    <recommendedName>
        <fullName evidence="4">Stringent starvation protein B</fullName>
    </recommendedName>
</protein>
<dbReference type="Gene3D" id="2.30.30.220">
    <property type="entry name" value="SspB-like"/>
    <property type="match status" value="1"/>
</dbReference>
<feature type="compositionally biased region" description="Basic and acidic residues" evidence="1">
    <location>
        <begin position="203"/>
        <end position="223"/>
    </location>
</feature>
<proteinExistence type="predicted"/>
<dbReference type="Pfam" id="PF04386">
    <property type="entry name" value="SspB"/>
    <property type="match status" value="1"/>
</dbReference>
<evidence type="ECO:0000313" key="2">
    <source>
        <dbReference type="EMBL" id="GLK82222.1"/>
    </source>
</evidence>
<keyword evidence="3" id="KW-1185">Reference proteome</keyword>
<reference evidence="2" key="1">
    <citation type="journal article" date="2014" name="Int. J. Syst. Evol. Microbiol.">
        <title>Complete genome sequence of Corynebacterium casei LMG S-19264T (=DSM 44701T), isolated from a smear-ripened cheese.</title>
        <authorList>
            <consortium name="US DOE Joint Genome Institute (JGI-PGF)"/>
            <person name="Walter F."/>
            <person name="Albersmeier A."/>
            <person name="Kalinowski J."/>
            <person name="Ruckert C."/>
        </authorList>
    </citation>
    <scope>NUCLEOTIDE SEQUENCE</scope>
    <source>
        <strain evidence="2">VKM B-2789</strain>
    </source>
</reference>
<organism evidence="2 3">
    <name type="scientific">Ancylobacter defluvii</name>
    <dbReference type="NCBI Taxonomy" id="1282440"/>
    <lineage>
        <taxon>Bacteria</taxon>
        <taxon>Pseudomonadati</taxon>
        <taxon>Pseudomonadota</taxon>
        <taxon>Alphaproteobacteria</taxon>
        <taxon>Hyphomicrobiales</taxon>
        <taxon>Xanthobacteraceae</taxon>
        <taxon>Ancylobacter</taxon>
    </lineage>
</organism>
<feature type="compositionally biased region" description="Low complexity" evidence="1">
    <location>
        <begin position="127"/>
        <end position="137"/>
    </location>
</feature>
<sequence length="260" mass="27092">MSVDLIRYDLLVQEALRAVVRRVLTDVARDGLPGDHHLYVSFDTCAPGVRLSPRLKDKYPEEMTIVLQHQFWDLVVTELFFEVGLSFNGIPERLHVPFDALKGFFDPSVKFGLQFEPPPSEEGDSETGTPGATTGGAEVASLADARPAAREPAKGPVPVAARPQPRPAPAAASDTAKDKPAAAAAPKAVTGSGVPKSGVAKSDAAKSGDGKSSEGKGGAKSEPAKAGAGKSEAGKSEAGKPDEAKEGGAQVVRLDAFRKK</sequence>
<comment type="caution">
    <text evidence="2">The sequence shown here is derived from an EMBL/GenBank/DDBJ whole genome shotgun (WGS) entry which is preliminary data.</text>
</comment>
<dbReference type="AlphaFoldDB" id="A0A9W6JS17"/>
<evidence type="ECO:0000313" key="3">
    <source>
        <dbReference type="Proteomes" id="UP001143330"/>
    </source>
</evidence>
<gene>
    <name evidence="2" type="ORF">GCM10017653_02910</name>
</gene>
<evidence type="ECO:0008006" key="4">
    <source>
        <dbReference type="Google" id="ProtNLM"/>
    </source>
</evidence>
<feature type="compositionally biased region" description="Low complexity" evidence="1">
    <location>
        <begin position="156"/>
        <end position="174"/>
    </location>
</feature>
<dbReference type="EMBL" id="BSFM01000001">
    <property type="protein sequence ID" value="GLK82222.1"/>
    <property type="molecule type" value="Genomic_DNA"/>
</dbReference>
<feature type="compositionally biased region" description="Basic and acidic residues" evidence="1">
    <location>
        <begin position="232"/>
        <end position="246"/>
    </location>
</feature>
<feature type="region of interest" description="Disordered" evidence="1">
    <location>
        <begin position="113"/>
        <end position="260"/>
    </location>
</feature>
<accession>A0A9W6JS17</accession>